<sequence length="474" mass="52080">MHAVKGGWVGQTFALAKSNESEGRKSRIRRTKEERKAMVESFIKKYQKLNNGNFPSLNLTHKEVGGSFYTVREIVRDIIQENRVLGPAKLIQEKRSSNQLEEEPLGSLALGPQYSLTIDSQLVINEHQGGGEELNLVFGEHFATDEQQIFDKAKVVNGPLVDVKNIGLGKPNDGEMQSPELIELELNAVDKSVEEANIVSDGRYVSPEHEIVDNRLIINGSRVDVEDKVSDELTQTELQRSEPFMADNVEEESAASRSKATPVAANVIVETFPLSSVNRPSKMDGELSEVKDMVTTITEQDLSKVESAASIGSSQTVRINSAGKSILKDEKALEKHEDPLLESPNGSDDVKHEIQDFAIQTVQASSHDISSVTSEQSQEIAGTKGVNAPSGIKAKSTDTSSSVSGQSKAAEWIENQVDVQHDGNPKKKESNPTLDRINLESWGGASKKSAKPNENPFWAVFKARIDAFIKFWTE</sequence>
<comment type="caution">
    <text evidence="3">The sequence shown here is derived from an EMBL/GenBank/DDBJ whole genome shotgun (WGS) entry which is preliminary data.</text>
</comment>
<dbReference type="InterPro" id="IPR058942">
    <property type="entry name" value="AT3G52170-like"/>
</dbReference>
<feature type="region of interest" description="Disordered" evidence="1">
    <location>
        <begin position="374"/>
        <end position="453"/>
    </location>
</feature>
<feature type="compositionally biased region" description="Low complexity" evidence="1">
    <location>
        <begin position="397"/>
        <end position="407"/>
    </location>
</feature>
<evidence type="ECO:0000259" key="2">
    <source>
        <dbReference type="Pfam" id="PF25896"/>
    </source>
</evidence>
<name>A0AA88ADP4_FICCA</name>
<dbReference type="AlphaFoldDB" id="A0AA88ADP4"/>
<evidence type="ECO:0000256" key="1">
    <source>
        <dbReference type="SAM" id="MobiDB-lite"/>
    </source>
</evidence>
<dbReference type="Proteomes" id="UP001187192">
    <property type="component" value="Unassembled WGS sequence"/>
</dbReference>
<evidence type="ECO:0000313" key="3">
    <source>
        <dbReference type="EMBL" id="GMN52818.1"/>
    </source>
</evidence>
<dbReference type="PANTHER" id="PTHR34568">
    <property type="entry name" value="RRM DOMAIN-CONTAINING PROTEIN"/>
    <property type="match status" value="1"/>
</dbReference>
<feature type="compositionally biased region" description="Basic and acidic residues" evidence="1">
    <location>
        <begin position="419"/>
        <end position="430"/>
    </location>
</feature>
<dbReference type="EMBL" id="BTGU01000043">
    <property type="protein sequence ID" value="GMN52818.1"/>
    <property type="molecule type" value="Genomic_DNA"/>
</dbReference>
<proteinExistence type="predicted"/>
<accession>A0AA88ADP4</accession>
<evidence type="ECO:0000313" key="4">
    <source>
        <dbReference type="Proteomes" id="UP001187192"/>
    </source>
</evidence>
<dbReference type="Pfam" id="PF25896">
    <property type="entry name" value="HTH_AT3G52170"/>
    <property type="match status" value="1"/>
</dbReference>
<gene>
    <name evidence="3" type="ORF">TIFTF001_021955</name>
</gene>
<dbReference type="Gramene" id="FCD_00015649-RA">
    <property type="protein sequence ID" value="FCD_00015649-RA:cds"/>
    <property type="gene ID" value="FCD_00015649"/>
</dbReference>
<protein>
    <recommendedName>
        <fullName evidence="2">AT3G52170-like helix-turn-helix domain-containing protein</fullName>
    </recommendedName>
</protein>
<keyword evidence="4" id="KW-1185">Reference proteome</keyword>
<reference evidence="3" key="1">
    <citation type="submission" date="2023-07" db="EMBL/GenBank/DDBJ databases">
        <title>draft genome sequence of fig (Ficus carica).</title>
        <authorList>
            <person name="Takahashi T."/>
            <person name="Nishimura K."/>
        </authorList>
    </citation>
    <scope>NUCLEOTIDE SEQUENCE</scope>
</reference>
<dbReference type="InterPro" id="IPR058941">
    <property type="entry name" value="HTH_AT3G52170-like"/>
</dbReference>
<feature type="domain" description="AT3G52170-like helix-turn-helix" evidence="2">
    <location>
        <begin position="31"/>
        <end position="79"/>
    </location>
</feature>
<dbReference type="PANTHER" id="PTHR34568:SF1">
    <property type="entry name" value="DNA BINDING PROTEIN"/>
    <property type="match status" value="1"/>
</dbReference>
<organism evidence="3 4">
    <name type="scientific">Ficus carica</name>
    <name type="common">Common fig</name>
    <dbReference type="NCBI Taxonomy" id="3494"/>
    <lineage>
        <taxon>Eukaryota</taxon>
        <taxon>Viridiplantae</taxon>
        <taxon>Streptophyta</taxon>
        <taxon>Embryophyta</taxon>
        <taxon>Tracheophyta</taxon>
        <taxon>Spermatophyta</taxon>
        <taxon>Magnoliopsida</taxon>
        <taxon>eudicotyledons</taxon>
        <taxon>Gunneridae</taxon>
        <taxon>Pentapetalae</taxon>
        <taxon>rosids</taxon>
        <taxon>fabids</taxon>
        <taxon>Rosales</taxon>
        <taxon>Moraceae</taxon>
        <taxon>Ficeae</taxon>
        <taxon>Ficus</taxon>
    </lineage>
</organism>